<organism evidence="2">
    <name type="scientific">Tanacetum cinerariifolium</name>
    <name type="common">Dalmatian daisy</name>
    <name type="synonym">Chrysanthemum cinerariifolium</name>
    <dbReference type="NCBI Taxonomy" id="118510"/>
    <lineage>
        <taxon>Eukaryota</taxon>
        <taxon>Viridiplantae</taxon>
        <taxon>Streptophyta</taxon>
        <taxon>Embryophyta</taxon>
        <taxon>Tracheophyta</taxon>
        <taxon>Spermatophyta</taxon>
        <taxon>Magnoliopsida</taxon>
        <taxon>eudicotyledons</taxon>
        <taxon>Gunneridae</taxon>
        <taxon>Pentapetalae</taxon>
        <taxon>asterids</taxon>
        <taxon>campanulids</taxon>
        <taxon>Asterales</taxon>
        <taxon>Asteraceae</taxon>
        <taxon>Asteroideae</taxon>
        <taxon>Anthemideae</taxon>
        <taxon>Anthemidinae</taxon>
        <taxon>Tanacetum</taxon>
    </lineage>
</organism>
<sequence>MIPVLPFISSSVSSSNSDATVTEYSGTTFDATDTEEQGVPGAPLAPDELPVLGA</sequence>
<evidence type="ECO:0000313" key="2">
    <source>
        <dbReference type="EMBL" id="GFD60187.1"/>
    </source>
</evidence>
<reference evidence="2" key="1">
    <citation type="journal article" date="2019" name="Sci. Rep.">
        <title>Draft genome of Tanacetum cinerariifolium, the natural source of mosquito coil.</title>
        <authorList>
            <person name="Yamashiro T."/>
            <person name="Shiraishi A."/>
            <person name="Satake H."/>
            <person name="Nakayama K."/>
        </authorList>
    </citation>
    <scope>NUCLEOTIDE SEQUENCE</scope>
</reference>
<dbReference type="EMBL" id="BKCJ011874649">
    <property type="protein sequence ID" value="GFD60187.1"/>
    <property type="molecule type" value="Genomic_DNA"/>
</dbReference>
<name>A0A699XKJ9_TANCI</name>
<gene>
    <name evidence="2" type="ORF">Tci_932156</name>
</gene>
<feature type="region of interest" description="Disordered" evidence="1">
    <location>
        <begin position="28"/>
        <end position="54"/>
    </location>
</feature>
<protein>
    <submittedName>
        <fullName evidence="2">Uncharacterized protein</fullName>
    </submittedName>
</protein>
<evidence type="ECO:0000256" key="1">
    <source>
        <dbReference type="SAM" id="MobiDB-lite"/>
    </source>
</evidence>
<feature type="non-terminal residue" evidence="2">
    <location>
        <position position="54"/>
    </location>
</feature>
<accession>A0A699XKJ9</accession>
<comment type="caution">
    <text evidence="2">The sequence shown here is derived from an EMBL/GenBank/DDBJ whole genome shotgun (WGS) entry which is preliminary data.</text>
</comment>
<dbReference type="AlphaFoldDB" id="A0A699XKJ9"/>
<proteinExistence type="predicted"/>